<feature type="chain" id="PRO_5026308056" evidence="1">
    <location>
        <begin position="19"/>
        <end position="111"/>
    </location>
</feature>
<dbReference type="EMBL" id="WTYS01000001">
    <property type="protein sequence ID" value="MXO55669.1"/>
    <property type="molecule type" value="Genomic_DNA"/>
</dbReference>
<proteinExistence type="predicted"/>
<gene>
    <name evidence="2" type="ORF">GRI36_02115</name>
</gene>
<evidence type="ECO:0000313" key="3">
    <source>
        <dbReference type="Proteomes" id="UP000468943"/>
    </source>
</evidence>
<feature type="signal peptide" evidence="1">
    <location>
        <begin position="1"/>
        <end position="18"/>
    </location>
</feature>
<dbReference type="AlphaFoldDB" id="A0A6I4SIX9"/>
<organism evidence="2 3">
    <name type="scientific">Pontixanthobacter gangjinensis</name>
    <dbReference type="NCBI Taxonomy" id="1028742"/>
    <lineage>
        <taxon>Bacteria</taxon>
        <taxon>Pseudomonadati</taxon>
        <taxon>Pseudomonadota</taxon>
        <taxon>Alphaproteobacteria</taxon>
        <taxon>Sphingomonadales</taxon>
        <taxon>Erythrobacteraceae</taxon>
        <taxon>Pontixanthobacter</taxon>
    </lineage>
</organism>
<evidence type="ECO:0000256" key="1">
    <source>
        <dbReference type="SAM" id="SignalP"/>
    </source>
</evidence>
<dbReference type="RefSeq" id="WP_160596965.1">
    <property type="nucleotide sequence ID" value="NZ_WTYS01000001.1"/>
</dbReference>
<dbReference type="OrthoDB" id="7211154at2"/>
<name>A0A6I4SIX9_9SPHN</name>
<dbReference type="Proteomes" id="UP000468943">
    <property type="component" value="Unassembled WGS sequence"/>
</dbReference>
<reference evidence="2 3" key="1">
    <citation type="submission" date="2019-12" db="EMBL/GenBank/DDBJ databases">
        <title>Genomic-based taxomic classification of the family Erythrobacteraceae.</title>
        <authorList>
            <person name="Xu L."/>
        </authorList>
    </citation>
    <scope>NUCLEOTIDE SEQUENCE [LARGE SCALE GENOMIC DNA]</scope>
    <source>
        <strain evidence="2 3">JCM 17802</strain>
    </source>
</reference>
<sequence length="111" mass="11356">MKSTLFAASLLLASGAHAQEVEMTPTAETAQPAEEAAVEAAAALTIDSPIADLMADERAKAVVDANVPGVELHPAYDQIKGMSFKEVQPFSGGAITDEMIAAIASGLAELS</sequence>
<protein>
    <submittedName>
        <fullName evidence="2">Uncharacterized protein</fullName>
    </submittedName>
</protein>
<keyword evidence="3" id="KW-1185">Reference proteome</keyword>
<keyword evidence="1" id="KW-0732">Signal</keyword>
<accession>A0A6I4SIX9</accession>
<evidence type="ECO:0000313" key="2">
    <source>
        <dbReference type="EMBL" id="MXO55669.1"/>
    </source>
</evidence>
<comment type="caution">
    <text evidence="2">The sequence shown here is derived from an EMBL/GenBank/DDBJ whole genome shotgun (WGS) entry which is preliminary data.</text>
</comment>